<dbReference type="PANTHER" id="PTHR12991">
    <property type="entry name" value="NITROGEN PERMEASE REGULATOR 2/TUMOR SUPPRESSOR CANDIDATE 4"/>
    <property type="match status" value="1"/>
</dbReference>
<dbReference type="EMBL" id="CAJPIN010006358">
    <property type="protein sequence ID" value="CAG2057957.1"/>
    <property type="molecule type" value="Genomic_DNA"/>
</dbReference>
<protein>
    <submittedName>
        <fullName evidence="2">Uncharacterized protein</fullName>
    </submittedName>
</protein>
<keyword evidence="3" id="KW-1185">Reference proteome</keyword>
<comment type="caution">
    <text evidence="2">The sequence shown here is derived from an EMBL/GenBank/DDBJ whole genome shotgun (WGS) entry which is preliminary data.</text>
</comment>
<feature type="non-terminal residue" evidence="2">
    <location>
        <position position="1"/>
    </location>
</feature>
<accession>A0ABN7NSX2</accession>
<reference evidence="2" key="1">
    <citation type="submission" date="2021-03" db="EMBL/GenBank/DDBJ databases">
        <authorList>
            <person name="Tran Van P."/>
        </authorList>
    </citation>
    <scope>NUCLEOTIDE SEQUENCE</scope>
</reference>
<dbReference type="InterPro" id="IPR009348">
    <property type="entry name" value="NPR2-like"/>
</dbReference>
<gene>
    <name evidence="2" type="ORF">TPAB3V08_LOCUS4932</name>
</gene>
<name>A0ABN7NSX2_TIMPD</name>
<organism evidence="2 3">
    <name type="scientific">Timema podura</name>
    <name type="common">Walking stick</name>
    <dbReference type="NCBI Taxonomy" id="61482"/>
    <lineage>
        <taxon>Eukaryota</taxon>
        <taxon>Metazoa</taxon>
        <taxon>Ecdysozoa</taxon>
        <taxon>Arthropoda</taxon>
        <taxon>Hexapoda</taxon>
        <taxon>Insecta</taxon>
        <taxon>Pterygota</taxon>
        <taxon>Neoptera</taxon>
        <taxon>Polyneoptera</taxon>
        <taxon>Phasmatodea</taxon>
        <taxon>Timematodea</taxon>
        <taxon>Timematoidea</taxon>
        <taxon>Timematidae</taxon>
        <taxon>Timema</taxon>
    </lineage>
</organism>
<proteinExistence type="inferred from homology"/>
<sequence>VAHPGWVANLRLASDRGTIVLNTLHCCLALSNRRKRSFPLARENVSDSGRQRANRKRSSHGNVLGYKITGYPVRIDNTKYARNAYYFNLCFVCDSWARTVQYEPVVKKLSEYLFAASYFRLSGKSDGTIIGTTMAWSTVDWRDFGRRLLD</sequence>
<dbReference type="Proteomes" id="UP001153148">
    <property type="component" value="Unassembled WGS sequence"/>
</dbReference>
<dbReference type="PANTHER" id="PTHR12991:SF10">
    <property type="entry name" value="GATOR COMPLEX PROTEIN NPRL2"/>
    <property type="match status" value="1"/>
</dbReference>
<evidence type="ECO:0000313" key="2">
    <source>
        <dbReference type="EMBL" id="CAG2057957.1"/>
    </source>
</evidence>
<evidence type="ECO:0000313" key="3">
    <source>
        <dbReference type="Proteomes" id="UP001153148"/>
    </source>
</evidence>
<evidence type="ECO:0000256" key="1">
    <source>
        <dbReference type="ARBA" id="ARBA00008433"/>
    </source>
</evidence>
<dbReference type="Pfam" id="PF06218">
    <property type="entry name" value="NPR2"/>
    <property type="match status" value="1"/>
</dbReference>
<comment type="similarity">
    <text evidence="1">Belongs to the NPR2 family.</text>
</comment>